<evidence type="ECO:0000313" key="11">
    <source>
        <dbReference type="Proteomes" id="UP000002866"/>
    </source>
</evidence>
<feature type="compositionally biased region" description="Polar residues" evidence="7">
    <location>
        <begin position="178"/>
        <end position="188"/>
    </location>
</feature>
<feature type="region of interest" description="Disordered" evidence="7">
    <location>
        <begin position="102"/>
        <end position="156"/>
    </location>
</feature>
<keyword evidence="3 8" id="KW-0812">Transmembrane</keyword>
<feature type="region of interest" description="Disordered" evidence="7">
    <location>
        <begin position="173"/>
        <end position="213"/>
    </location>
</feature>
<feature type="transmembrane region" description="Helical" evidence="8">
    <location>
        <begin position="967"/>
        <end position="991"/>
    </location>
</feature>
<dbReference type="Pfam" id="PF16016">
    <property type="entry name" value="VASt"/>
    <property type="match status" value="1"/>
</dbReference>
<dbReference type="eggNOG" id="KOG1032">
    <property type="taxonomic scope" value="Eukaryota"/>
</dbReference>
<feature type="compositionally biased region" description="Low complexity" evidence="7">
    <location>
        <begin position="199"/>
        <end position="213"/>
    </location>
</feature>
<dbReference type="PANTHER" id="PTHR23319:SF4">
    <property type="entry name" value="GRAM DOMAIN CONTAINING 1B, ISOFORM E"/>
    <property type="match status" value="1"/>
</dbReference>
<protein>
    <recommendedName>
        <fullName evidence="9">VASt domain-containing protein</fullName>
    </recommendedName>
</protein>
<dbReference type="HOGENOM" id="CLU_286698_0_0_1"/>
<evidence type="ECO:0000256" key="6">
    <source>
        <dbReference type="ARBA" id="ARBA00037847"/>
    </source>
</evidence>
<dbReference type="AlphaFoldDB" id="I2H0F3"/>
<feature type="domain" description="VASt" evidence="9">
    <location>
        <begin position="742"/>
        <end position="914"/>
    </location>
</feature>
<dbReference type="GO" id="GO:0032541">
    <property type="term" value="C:cortical endoplasmic reticulum"/>
    <property type="evidence" value="ECO:0007669"/>
    <property type="project" value="TreeGrafter"/>
</dbReference>
<reference evidence="10 11" key="1">
    <citation type="journal article" date="2011" name="Proc. Natl. Acad. Sci. U.S.A.">
        <title>Evolutionary erosion of yeast sex chromosomes by mating-type switching accidents.</title>
        <authorList>
            <person name="Gordon J.L."/>
            <person name="Armisen D."/>
            <person name="Proux-Wera E."/>
            <person name="Oheigeartaigh S.S."/>
            <person name="Byrne K.P."/>
            <person name="Wolfe K.H."/>
        </authorList>
    </citation>
    <scope>NUCLEOTIDE SEQUENCE [LARGE SCALE GENOMIC DNA]</scope>
    <source>
        <strain evidence="11">ATCC 34711 / CBS 6284 / DSM 70876 / NBRC 10599 / NRRL Y-10934 / UCD 77-7</strain>
    </source>
</reference>
<dbReference type="RefSeq" id="XP_004179374.1">
    <property type="nucleotide sequence ID" value="XM_004179326.1"/>
</dbReference>
<feature type="compositionally biased region" description="Basic and acidic residues" evidence="7">
    <location>
        <begin position="415"/>
        <end position="424"/>
    </location>
</feature>
<dbReference type="OMA" id="YWIFEDI"/>
<feature type="compositionally biased region" description="Polar residues" evidence="7">
    <location>
        <begin position="400"/>
        <end position="412"/>
    </location>
</feature>
<evidence type="ECO:0000256" key="8">
    <source>
        <dbReference type="SAM" id="Phobius"/>
    </source>
</evidence>
<dbReference type="InterPro" id="IPR004182">
    <property type="entry name" value="GRAM"/>
</dbReference>
<evidence type="ECO:0000313" key="10">
    <source>
        <dbReference type="EMBL" id="CCH59855.1"/>
    </source>
</evidence>
<dbReference type="CDD" id="cd13220">
    <property type="entry name" value="PH-GRAM_GRAMDC"/>
    <property type="match status" value="1"/>
</dbReference>
<organism evidence="10 11">
    <name type="scientific">Henningerozyma blattae (strain ATCC 34711 / CBS 6284 / DSM 70876 / NBRC 10599 / NRRL Y-10934 / UCD 77-7)</name>
    <name type="common">Yeast</name>
    <name type="synonym">Tetrapisispora blattae</name>
    <dbReference type="NCBI Taxonomy" id="1071380"/>
    <lineage>
        <taxon>Eukaryota</taxon>
        <taxon>Fungi</taxon>
        <taxon>Dikarya</taxon>
        <taxon>Ascomycota</taxon>
        <taxon>Saccharomycotina</taxon>
        <taxon>Saccharomycetes</taxon>
        <taxon>Saccharomycetales</taxon>
        <taxon>Saccharomycetaceae</taxon>
        <taxon>Henningerozyma</taxon>
    </lineage>
</organism>
<evidence type="ECO:0000256" key="1">
    <source>
        <dbReference type="ARBA" id="ARBA00004586"/>
    </source>
</evidence>
<feature type="region of interest" description="Disordered" evidence="7">
    <location>
        <begin position="344"/>
        <end position="424"/>
    </location>
</feature>
<dbReference type="Pfam" id="PF02893">
    <property type="entry name" value="GRAM"/>
    <property type="match status" value="1"/>
</dbReference>
<dbReference type="GO" id="GO:0140268">
    <property type="term" value="C:endoplasmic reticulum-plasma membrane contact site"/>
    <property type="evidence" value="ECO:0007669"/>
    <property type="project" value="TreeGrafter"/>
</dbReference>
<dbReference type="PROSITE" id="PS51778">
    <property type="entry name" value="VAST"/>
    <property type="match status" value="1"/>
</dbReference>
<dbReference type="SMART" id="SM00568">
    <property type="entry name" value="GRAM"/>
    <property type="match status" value="1"/>
</dbReference>
<proteinExistence type="inferred from homology"/>
<keyword evidence="11" id="KW-1185">Reference proteome</keyword>
<dbReference type="InParanoid" id="I2H0F3"/>
<dbReference type="EMBL" id="HE806318">
    <property type="protein sequence ID" value="CCH59855.1"/>
    <property type="molecule type" value="Genomic_DNA"/>
</dbReference>
<dbReference type="GO" id="GO:0120015">
    <property type="term" value="F:sterol transfer activity"/>
    <property type="evidence" value="ECO:0007669"/>
    <property type="project" value="TreeGrafter"/>
</dbReference>
<dbReference type="Proteomes" id="UP000002866">
    <property type="component" value="Chromosome 3"/>
</dbReference>
<feature type="region of interest" description="Disordered" evidence="7">
    <location>
        <begin position="1"/>
        <end position="52"/>
    </location>
</feature>
<dbReference type="KEGG" id="tbl:TBLA_0C00390"/>
<evidence type="ECO:0000256" key="5">
    <source>
        <dbReference type="ARBA" id="ARBA00023136"/>
    </source>
</evidence>
<dbReference type="FunCoup" id="I2H0F3">
    <property type="interactions" value="160"/>
</dbReference>
<sequence length="1077" mass="121093">MSDWSDGSGNWEPVSDIDRDTGKQNDDNMELKNKESLIKTPRATSDDSVKDTHQLDDLNLNQVAVINNSNTNDDSNIRKASVDGTAINTSNSSVNANAKYLSEQSEASTKTASVTDLNPTNTPPQNSSDTTITSNVSSTNKSKATKREAKKKTDLKSNINIIRQKLDLQKELPKLVNHKSTNSSSITPKSKIHSDSIDNHSSSDLLKKSNSNSSSSIIIKKTASLPMKMLKIDTSESSLSSNKEYSIDHPDTITNNNGSVVGLALSSKDGKNVMPNKFITPHSTPTDTPVTNNINLSTNFGSMTTTTSNTLMSDNIKTPVLPPEEPEENKSFFNNVFSSFAKRQTASLQSPDNMGPKSPDIISHRREKSTSSRKGTGNRIKSSSSTNSNNINNTSSYRNDSITSVNNSNHSLESPLKEDSKPKEFYSIRDKKAAESTSEDPKLYSNKKYLDTIYHYTSDERNRDFHNIFEEISSHDCLIDDFSCTLSKDFLYQGRIYISEEHLSFNSKILSWVSKITIPFKEITFIEKTSAAGLFPNAISIETKEGRTQFNGFTSRDTTFDIMKEVWSRTLLSQLTENDYSRNSSKNPSISLTPAEALERHLSRESVNRSSRSLDALSKSSSEISLLSENESLLEEDDGHSIDENGNEDYDEKKSLLSSVRTGEDTVKLTNIDRFPNEHEYEITDAINNEQHVSNDVNDGDDSTRKHHKVYKLKPSSSFTYTGPDFNPTITGFPPELMNNSKEHILGEAELNAPPGVVFHLLFDNKNTKFWEDFLKTQGGYDFATIPGFFETNEKNQKFRKYEYFKSLNYSVGPKSTKCEVVETIIHLDYNGYINVVNTIKTPDVPSGNNFVVNTRYLFRWNSFKTSMLRVSFWIEWTGGSWIKSMIESSCKATQTNTTNDLIPFINKYIDTHTEESRVTYKSVNLTNGLKTKKQSKTKKISKPTKIPEQAKINNKLLQKIMANKEILIILCFVLLVFLNIFAFVIFVNIIKINKNIKFIKDSSIFQIVELFDKLSDIKGGLLNLKQATNENLDINGIKSNINSVVKNWVSKDQELGNENINRIMQSLLDNIMNDEL</sequence>
<keyword evidence="4 8" id="KW-1133">Transmembrane helix</keyword>
<dbReference type="GO" id="GO:0005739">
    <property type="term" value="C:mitochondrion"/>
    <property type="evidence" value="ECO:0007669"/>
    <property type="project" value="TreeGrafter"/>
</dbReference>
<accession>I2H0F3</accession>
<dbReference type="GO" id="GO:0032366">
    <property type="term" value="P:intracellular sterol transport"/>
    <property type="evidence" value="ECO:0007669"/>
    <property type="project" value="TreeGrafter"/>
</dbReference>
<dbReference type="GO" id="GO:0005789">
    <property type="term" value="C:endoplasmic reticulum membrane"/>
    <property type="evidence" value="ECO:0007669"/>
    <property type="project" value="UniProtKB-SubCell"/>
</dbReference>
<evidence type="ECO:0000259" key="9">
    <source>
        <dbReference type="PROSITE" id="PS51778"/>
    </source>
</evidence>
<feature type="compositionally biased region" description="Polar residues" evidence="7">
    <location>
        <begin position="102"/>
        <end position="140"/>
    </location>
</feature>
<feature type="compositionally biased region" description="Basic and acidic residues" evidence="7">
    <location>
        <begin position="145"/>
        <end position="155"/>
    </location>
</feature>
<dbReference type="GO" id="GO:0005886">
    <property type="term" value="C:plasma membrane"/>
    <property type="evidence" value="ECO:0007669"/>
    <property type="project" value="TreeGrafter"/>
</dbReference>
<feature type="region of interest" description="Disordered" evidence="7">
    <location>
        <begin position="628"/>
        <end position="658"/>
    </location>
</feature>
<dbReference type="InterPro" id="IPR031968">
    <property type="entry name" value="VASt"/>
</dbReference>
<dbReference type="InterPro" id="IPR011993">
    <property type="entry name" value="PH-like_dom_sf"/>
</dbReference>
<keyword evidence="5 8" id="KW-0472">Membrane</keyword>
<dbReference type="GeneID" id="14494824"/>
<comment type="similarity">
    <text evidence="2">Belongs to the YSP2 family.</text>
</comment>
<evidence type="ECO:0000256" key="3">
    <source>
        <dbReference type="ARBA" id="ARBA00022692"/>
    </source>
</evidence>
<name>I2H0F3_HENB6</name>
<evidence type="ECO:0000256" key="2">
    <source>
        <dbReference type="ARBA" id="ARBA00006582"/>
    </source>
</evidence>
<comment type="subcellular location">
    <subcellularLocation>
        <location evidence="6">Endomembrane system</location>
        <topology evidence="6">Single-pass membrane protein</topology>
    </subcellularLocation>
    <subcellularLocation>
        <location evidence="1">Endoplasmic reticulum membrane</location>
    </subcellularLocation>
</comment>
<feature type="compositionally biased region" description="Basic and acidic residues" evidence="7">
    <location>
        <begin position="16"/>
        <end position="37"/>
    </location>
</feature>
<dbReference type="Gene3D" id="2.30.29.30">
    <property type="entry name" value="Pleckstrin-homology domain (PH domain)/Phosphotyrosine-binding domain (PTB)"/>
    <property type="match status" value="1"/>
</dbReference>
<dbReference type="OrthoDB" id="2162691at2759"/>
<gene>
    <name evidence="10" type="primary">TBLA0C00390</name>
    <name evidence="10" type="ORF">TBLA_0C00390</name>
</gene>
<evidence type="ECO:0000256" key="4">
    <source>
        <dbReference type="ARBA" id="ARBA00022989"/>
    </source>
</evidence>
<feature type="compositionally biased region" description="Low complexity" evidence="7">
    <location>
        <begin position="378"/>
        <end position="399"/>
    </location>
</feature>
<dbReference type="PANTHER" id="PTHR23319">
    <property type="entry name" value="GRAM DOMAIN CONTAINING 1B, ISOFORM E"/>
    <property type="match status" value="1"/>
</dbReference>
<dbReference type="InterPro" id="IPR051482">
    <property type="entry name" value="Cholesterol_transport"/>
</dbReference>
<dbReference type="GO" id="GO:0032934">
    <property type="term" value="F:sterol binding"/>
    <property type="evidence" value="ECO:0007669"/>
    <property type="project" value="TreeGrafter"/>
</dbReference>
<evidence type="ECO:0000256" key="7">
    <source>
        <dbReference type="SAM" id="MobiDB-lite"/>
    </source>
</evidence>